<sequence>MDARTPAAHGYPAMALAYFHEAGLPVALHRIPLDYFAAGVIAPSGAPNQSSTAL</sequence>
<dbReference type="EMBL" id="BAABDC010000002">
    <property type="protein sequence ID" value="GAA3702636.1"/>
    <property type="molecule type" value="Genomic_DNA"/>
</dbReference>
<dbReference type="Proteomes" id="UP001501468">
    <property type="component" value="Unassembled WGS sequence"/>
</dbReference>
<reference evidence="2" key="1">
    <citation type="journal article" date="2019" name="Int. J. Syst. Evol. Microbiol.">
        <title>The Global Catalogue of Microorganisms (GCM) 10K type strain sequencing project: providing services to taxonomists for standard genome sequencing and annotation.</title>
        <authorList>
            <consortium name="The Broad Institute Genomics Platform"/>
            <consortium name="The Broad Institute Genome Sequencing Center for Infectious Disease"/>
            <person name="Wu L."/>
            <person name="Ma J."/>
        </authorList>
    </citation>
    <scope>NUCLEOTIDE SEQUENCE [LARGE SCALE GENOMIC DNA]</scope>
    <source>
        <strain evidence="2">JCM 17125</strain>
    </source>
</reference>
<comment type="caution">
    <text evidence="1">The sequence shown here is derived from an EMBL/GenBank/DDBJ whole genome shotgun (WGS) entry which is preliminary data.</text>
</comment>
<accession>A0ABP7D990</accession>
<proteinExistence type="predicted"/>
<protein>
    <submittedName>
        <fullName evidence="1">Uncharacterized protein</fullName>
    </submittedName>
</protein>
<name>A0ABP7D990_9MICO</name>
<evidence type="ECO:0000313" key="2">
    <source>
        <dbReference type="Proteomes" id="UP001501468"/>
    </source>
</evidence>
<gene>
    <name evidence="1" type="ORF">GCM10022399_18850</name>
</gene>
<dbReference type="RefSeq" id="WP_344944825.1">
    <property type="nucleotide sequence ID" value="NZ_BAABDC010000002.1"/>
</dbReference>
<keyword evidence="2" id="KW-1185">Reference proteome</keyword>
<evidence type="ECO:0000313" key="1">
    <source>
        <dbReference type="EMBL" id="GAA3702636.1"/>
    </source>
</evidence>
<organism evidence="1 2">
    <name type="scientific">Terrabacter ginsenosidimutans</name>
    <dbReference type="NCBI Taxonomy" id="490575"/>
    <lineage>
        <taxon>Bacteria</taxon>
        <taxon>Bacillati</taxon>
        <taxon>Actinomycetota</taxon>
        <taxon>Actinomycetes</taxon>
        <taxon>Micrococcales</taxon>
        <taxon>Intrasporangiaceae</taxon>
        <taxon>Terrabacter</taxon>
    </lineage>
</organism>